<protein>
    <submittedName>
        <fullName evidence="3">Uncharacterized protein</fullName>
    </submittedName>
</protein>
<dbReference type="OrthoDB" id="1063472at2759"/>
<keyword evidence="4" id="KW-1185">Reference proteome</keyword>
<proteinExistence type="predicted"/>
<evidence type="ECO:0000256" key="1">
    <source>
        <dbReference type="SAM" id="MobiDB-lite"/>
    </source>
</evidence>
<name>A0A8X7TKZ1_BRACI</name>
<comment type="caution">
    <text evidence="3">The sequence shown here is derived from an EMBL/GenBank/DDBJ whole genome shotgun (WGS) entry which is preliminary data.</text>
</comment>
<organism evidence="3 4">
    <name type="scientific">Brassica carinata</name>
    <name type="common">Ethiopian mustard</name>
    <name type="synonym">Abyssinian cabbage</name>
    <dbReference type="NCBI Taxonomy" id="52824"/>
    <lineage>
        <taxon>Eukaryota</taxon>
        <taxon>Viridiplantae</taxon>
        <taxon>Streptophyta</taxon>
        <taxon>Embryophyta</taxon>
        <taxon>Tracheophyta</taxon>
        <taxon>Spermatophyta</taxon>
        <taxon>Magnoliopsida</taxon>
        <taxon>eudicotyledons</taxon>
        <taxon>Gunneridae</taxon>
        <taxon>Pentapetalae</taxon>
        <taxon>rosids</taxon>
        <taxon>malvids</taxon>
        <taxon>Brassicales</taxon>
        <taxon>Brassicaceae</taxon>
        <taxon>Brassiceae</taxon>
        <taxon>Brassica</taxon>
    </lineage>
</organism>
<keyword evidence="2" id="KW-1133">Transmembrane helix</keyword>
<dbReference type="EMBL" id="JAAMPC010000017">
    <property type="protein sequence ID" value="KAG2245747.1"/>
    <property type="molecule type" value="Genomic_DNA"/>
</dbReference>
<dbReference type="Proteomes" id="UP000886595">
    <property type="component" value="Unassembled WGS sequence"/>
</dbReference>
<feature type="compositionally biased region" description="Basic and acidic residues" evidence="1">
    <location>
        <begin position="18"/>
        <end position="38"/>
    </location>
</feature>
<feature type="transmembrane region" description="Helical" evidence="2">
    <location>
        <begin position="159"/>
        <end position="177"/>
    </location>
</feature>
<sequence>MKEIQIPRKNFARSSDPATKRLTKDPETKNRKVAEKRQSATFSDASVESAKDPSDSTTPISQVSVAISDSEAESFVQGSSIDLLSTPEISLLADESPASTVTDKDFHIDADRIQSIVDLPASVESLRSEISDLKKLISSAENHEERNWIDGVVTRKSRTVLLAFIIWAVLAAIVVSVRSGEKIAYYGPLPT</sequence>
<dbReference type="AlphaFoldDB" id="A0A8X7TKZ1"/>
<accession>A0A8X7TKZ1</accession>
<evidence type="ECO:0000313" key="3">
    <source>
        <dbReference type="EMBL" id="KAG2245747.1"/>
    </source>
</evidence>
<feature type="region of interest" description="Disordered" evidence="1">
    <location>
        <begin position="1"/>
        <end position="59"/>
    </location>
</feature>
<gene>
    <name evidence="3" type="ORF">Bca52824_085375</name>
</gene>
<keyword evidence="2" id="KW-0472">Membrane</keyword>
<evidence type="ECO:0000313" key="4">
    <source>
        <dbReference type="Proteomes" id="UP000886595"/>
    </source>
</evidence>
<evidence type="ECO:0000256" key="2">
    <source>
        <dbReference type="SAM" id="Phobius"/>
    </source>
</evidence>
<reference evidence="3 4" key="1">
    <citation type="submission" date="2020-02" db="EMBL/GenBank/DDBJ databases">
        <authorList>
            <person name="Ma Q."/>
            <person name="Huang Y."/>
            <person name="Song X."/>
            <person name="Pei D."/>
        </authorList>
    </citation>
    <scope>NUCLEOTIDE SEQUENCE [LARGE SCALE GENOMIC DNA]</scope>
    <source>
        <strain evidence="3">Sxm20200214</strain>
        <tissue evidence="3">Leaf</tissue>
    </source>
</reference>
<keyword evidence="2" id="KW-0812">Transmembrane</keyword>